<name>A0A2V3J5F1_9FLOR</name>
<evidence type="ECO:0000256" key="1">
    <source>
        <dbReference type="SAM" id="MobiDB-lite"/>
    </source>
</evidence>
<dbReference type="EMBL" id="NBIV01000004">
    <property type="protein sequence ID" value="PXF49604.1"/>
    <property type="molecule type" value="Genomic_DNA"/>
</dbReference>
<sequence>MERVLRDQRERERDRKIQITDEKGVKLRLKRKMKTEQYSGRDSVDSMPDRDKNKETDFVKRKKSSIPIEDVSRFK</sequence>
<dbReference type="AlphaFoldDB" id="A0A2V3J5F1"/>
<accession>A0A2V3J5F1</accession>
<proteinExistence type="predicted"/>
<comment type="caution">
    <text evidence="2">The sequence shown here is derived from an EMBL/GenBank/DDBJ whole genome shotgun (WGS) entry which is preliminary data.</text>
</comment>
<evidence type="ECO:0000313" key="2">
    <source>
        <dbReference type="EMBL" id="PXF49604.1"/>
    </source>
</evidence>
<dbReference type="Proteomes" id="UP000247409">
    <property type="component" value="Unassembled WGS sequence"/>
</dbReference>
<reference evidence="2 3" key="1">
    <citation type="journal article" date="2018" name="Mol. Biol. Evol.">
        <title>Analysis of the draft genome of the red seaweed Gracilariopsis chorda provides insights into genome size evolution in Rhodophyta.</title>
        <authorList>
            <person name="Lee J."/>
            <person name="Yang E.C."/>
            <person name="Graf L."/>
            <person name="Yang J.H."/>
            <person name="Qiu H."/>
            <person name="Zel Zion U."/>
            <person name="Chan C.X."/>
            <person name="Stephens T.G."/>
            <person name="Weber A.P.M."/>
            <person name="Boo G.H."/>
            <person name="Boo S.M."/>
            <person name="Kim K.M."/>
            <person name="Shin Y."/>
            <person name="Jung M."/>
            <person name="Lee S.J."/>
            <person name="Yim H.S."/>
            <person name="Lee J.H."/>
            <person name="Bhattacharya D."/>
            <person name="Yoon H.S."/>
        </authorList>
    </citation>
    <scope>NUCLEOTIDE SEQUENCE [LARGE SCALE GENOMIC DNA]</scope>
    <source>
        <strain evidence="2 3">SKKU-2015</strain>
        <tissue evidence="2">Whole body</tissue>
    </source>
</reference>
<feature type="region of interest" description="Disordered" evidence="1">
    <location>
        <begin position="30"/>
        <end position="75"/>
    </location>
</feature>
<protein>
    <submittedName>
        <fullName evidence="2">Uncharacterized protein</fullName>
    </submittedName>
</protein>
<feature type="compositionally biased region" description="Basic and acidic residues" evidence="1">
    <location>
        <begin position="42"/>
        <end position="59"/>
    </location>
</feature>
<keyword evidence="3" id="KW-1185">Reference proteome</keyword>
<organism evidence="2 3">
    <name type="scientific">Gracilariopsis chorda</name>
    <dbReference type="NCBI Taxonomy" id="448386"/>
    <lineage>
        <taxon>Eukaryota</taxon>
        <taxon>Rhodophyta</taxon>
        <taxon>Florideophyceae</taxon>
        <taxon>Rhodymeniophycidae</taxon>
        <taxon>Gracilariales</taxon>
        <taxon>Gracilariaceae</taxon>
        <taxon>Gracilariopsis</taxon>
    </lineage>
</organism>
<evidence type="ECO:0000313" key="3">
    <source>
        <dbReference type="Proteomes" id="UP000247409"/>
    </source>
</evidence>
<gene>
    <name evidence="2" type="ORF">BWQ96_00674</name>
</gene>